<feature type="compositionally biased region" description="Polar residues" evidence="1">
    <location>
        <begin position="187"/>
        <end position="198"/>
    </location>
</feature>
<dbReference type="GeneID" id="103493183"/>
<feature type="region of interest" description="Disordered" evidence="1">
    <location>
        <begin position="187"/>
        <end position="213"/>
    </location>
</feature>
<sequence length="213" mass="23174">MGASESALSRSLSTRSADVISTVSERSEAVDPILERLKSLQITTPILQSPPTEGSLTDILVRKPPSSSNAVTVNPQVLLELFSIYRKWQDEKVQEINKNQEDIENKIEVADALAVKLLQRLNFSVSAVKSASQHLSEVHSLEVEIGELKGRLTEVISNCDALCRRIASEGPESLRSSIKPFVLATADTGSSCNSSSKQVALDTDPHPQEPKLN</sequence>
<dbReference type="AlphaFoldDB" id="A0A1S3BSD9"/>
<dbReference type="eggNOG" id="ENOG502QQB0">
    <property type="taxonomic scope" value="Eukaryota"/>
</dbReference>
<evidence type="ECO:0000313" key="2">
    <source>
        <dbReference type="Proteomes" id="UP001652600"/>
    </source>
</evidence>
<evidence type="ECO:0000313" key="3">
    <source>
        <dbReference type="RefSeq" id="XP_008452067.2"/>
    </source>
</evidence>
<dbReference type="PANTHER" id="PTHR36409">
    <property type="entry name" value="EXPRESSED PROTEIN"/>
    <property type="match status" value="1"/>
</dbReference>
<dbReference type="KEGG" id="cmo:103493183"/>
<proteinExistence type="predicted"/>
<reference evidence="3" key="1">
    <citation type="submission" date="2025-08" db="UniProtKB">
        <authorList>
            <consortium name="RefSeq"/>
        </authorList>
    </citation>
    <scope>IDENTIFICATION</scope>
    <source>
        <tissue evidence="3">Stem</tissue>
    </source>
</reference>
<organism evidence="2 3">
    <name type="scientific">Cucumis melo</name>
    <name type="common">Muskmelon</name>
    <dbReference type="NCBI Taxonomy" id="3656"/>
    <lineage>
        <taxon>Eukaryota</taxon>
        <taxon>Viridiplantae</taxon>
        <taxon>Streptophyta</taxon>
        <taxon>Embryophyta</taxon>
        <taxon>Tracheophyta</taxon>
        <taxon>Spermatophyta</taxon>
        <taxon>Magnoliopsida</taxon>
        <taxon>eudicotyledons</taxon>
        <taxon>Gunneridae</taxon>
        <taxon>Pentapetalae</taxon>
        <taxon>rosids</taxon>
        <taxon>fabids</taxon>
        <taxon>Cucurbitales</taxon>
        <taxon>Cucurbitaceae</taxon>
        <taxon>Benincaseae</taxon>
        <taxon>Cucumis</taxon>
    </lineage>
</organism>
<evidence type="ECO:0000256" key="1">
    <source>
        <dbReference type="SAM" id="MobiDB-lite"/>
    </source>
</evidence>
<dbReference type="Proteomes" id="UP001652600">
    <property type="component" value="Chromosome 7"/>
</dbReference>
<keyword evidence="2" id="KW-1185">Reference proteome</keyword>
<dbReference type="PANTHER" id="PTHR36409:SF1">
    <property type="entry name" value="BLOC-1-RELATED COMPLEX SUBUNIT 5"/>
    <property type="match status" value="1"/>
</dbReference>
<accession>A0A1S3BSD9</accession>
<dbReference type="RefSeq" id="XP_008452067.2">
    <property type="nucleotide sequence ID" value="XM_008453845.3"/>
</dbReference>
<dbReference type="InParanoid" id="A0A1S3BSD9"/>
<name>A0A1S3BSD9_CUCME</name>
<dbReference type="FunCoup" id="A0A1S3BSD9">
    <property type="interactions" value="1566"/>
</dbReference>
<gene>
    <name evidence="3" type="primary">LOC103493183</name>
</gene>
<feature type="compositionally biased region" description="Basic and acidic residues" evidence="1">
    <location>
        <begin position="203"/>
        <end position="213"/>
    </location>
</feature>
<protein>
    <submittedName>
        <fullName evidence="3">Uncharacterized protein LOC103493183</fullName>
    </submittedName>
</protein>